<dbReference type="PANTHER" id="PTHR23155:SF1152">
    <property type="entry name" value="AAA+ ATPASE DOMAIN-CONTAINING PROTEIN"/>
    <property type="match status" value="1"/>
</dbReference>
<dbReference type="Gene3D" id="3.40.50.300">
    <property type="entry name" value="P-loop containing nucleotide triphosphate hydrolases"/>
    <property type="match status" value="1"/>
</dbReference>
<keyword evidence="4" id="KW-0963">Cytoplasm</keyword>
<dbReference type="GO" id="GO:0005524">
    <property type="term" value="F:ATP binding"/>
    <property type="evidence" value="ECO:0007669"/>
    <property type="project" value="UniProtKB-KW"/>
</dbReference>
<evidence type="ECO:0000256" key="7">
    <source>
        <dbReference type="ARBA" id="ARBA00022737"/>
    </source>
</evidence>
<evidence type="ECO:0000256" key="8">
    <source>
        <dbReference type="ARBA" id="ARBA00022741"/>
    </source>
</evidence>
<keyword evidence="7" id="KW-0677">Repeat</keyword>
<organism evidence="13 14">
    <name type="scientific">Striga hermonthica</name>
    <name type="common">Purple witchweed</name>
    <name type="synonym">Buchnera hermonthica</name>
    <dbReference type="NCBI Taxonomy" id="68872"/>
    <lineage>
        <taxon>Eukaryota</taxon>
        <taxon>Viridiplantae</taxon>
        <taxon>Streptophyta</taxon>
        <taxon>Embryophyta</taxon>
        <taxon>Tracheophyta</taxon>
        <taxon>Spermatophyta</taxon>
        <taxon>Magnoliopsida</taxon>
        <taxon>eudicotyledons</taxon>
        <taxon>Gunneridae</taxon>
        <taxon>Pentapetalae</taxon>
        <taxon>asterids</taxon>
        <taxon>lamiids</taxon>
        <taxon>Lamiales</taxon>
        <taxon>Orobanchaceae</taxon>
        <taxon>Buchnereae</taxon>
        <taxon>Striga</taxon>
    </lineage>
</organism>
<dbReference type="AlphaFoldDB" id="A0A9N7NWR2"/>
<dbReference type="FunFam" id="1.10.10.10:FF:000322">
    <property type="entry name" value="Probable disease resistance protein At1g63360"/>
    <property type="match status" value="1"/>
</dbReference>
<dbReference type="InterPro" id="IPR044974">
    <property type="entry name" value="Disease_R_plants"/>
</dbReference>
<sequence length="774" mass="88681">MGNAASSCTGTVNLPELRRALLNWESRRADADFEIPWTKSHLTAVLDYALKMERINSSFHSAPLSPLRASDSEVFRISRKTSHPRIRPFDDQVDNLKRELGFLVSILGDTPFLHAELEHVHNLLAEFVVVGNLAGSLVYCFVFTTDQQFKSVTTRIVKAMDSLFQRVDLLKTNISNMLPSIVVDAGDIYRKTRPAVDSLSIVDSLFYILEDLLNRDCGEITDLKDQIKVIFHELMFALSAHENIRTYLHSETEEPREPAVRLIDVAYETEYLINSFLVKNIPLWYFSLRLPHVVDKMKLIGSRLQEIERDYDKDIVESYQKGILKVAKTENTPLSSRAKRNNEVGDLVIGFDDNVTNVLGKLIGEGEQLQVISIYGMPGLGKTTLARKIYNHRSVNYDSYRHLPGHLKPCFLYFAAFPEDAEIPAQKLIMLWIAEGYVKEEENKSAEIVAEEYLIELIDKSLVMVAKRRYDGGCKACVIHDLLHDLCLRKAGEENLLKLMDENCSIYERHHCLCFNVSKARIEIFRPFFMPHVRSFFGRHLKTKRNVLSIKLLRALDLQDSECDPGAVRFLLHLRYLSANETPPLISQLVNLEYLIVKTSRIVDIHPSILKMMKLRHLQLAPLAIFDENCDSSVTNNLKYLSNVYISNLKEENMMRCSPDLCKLKCRCQPFPDEQGKLRYPNLEFLTRLESLKMTTLRGYKNAEINFPSNIKKVTLDGLRLPWEKVLTGLNINKEIEEGIQDFPNGQRSSKAYQIITSSLHLSRITIHRSIVSS</sequence>
<keyword evidence="14" id="KW-1185">Reference proteome</keyword>
<evidence type="ECO:0000256" key="6">
    <source>
        <dbReference type="ARBA" id="ARBA00022667"/>
    </source>
</evidence>
<reference evidence="13" key="1">
    <citation type="submission" date="2019-12" db="EMBL/GenBank/DDBJ databases">
        <authorList>
            <person name="Scholes J."/>
        </authorList>
    </citation>
    <scope>NUCLEOTIDE SEQUENCE</scope>
</reference>
<evidence type="ECO:0000256" key="2">
    <source>
        <dbReference type="ARBA" id="ARBA00004496"/>
    </source>
</evidence>
<dbReference type="InterPro" id="IPR032675">
    <property type="entry name" value="LRR_dom_sf"/>
</dbReference>
<dbReference type="Pfam" id="PF23559">
    <property type="entry name" value="WHD_DRP"/>
    <property type="match status" value="1"/>
</dbReference>
<dbReference type="InterPro" id="IPR002182">
    <property type="entry name" value="NB-ARC"/>
</dbReference>
<keyword evidence="6" id="KW-0381">Hypersensitive response</keyword>
<evidence type="ECO:0000256" key="9">
    <source>
        <dbReference type="ARBA" id="ARBA00022821"/>
    </source>
</evidence>
<dbReference type="SUPFAM" id="SSF52540">
    <property type="entry name" value="P-loop containing nucleoside triphosphate hydrolases"/>
    <property type="match status" value="1"/>
</dbReference>
<dbReference type="SUPFAM" id="SSF52058">
    <property type="entry name" value="L domain-like"/>
    <property type="match status" value="1"/>
</dbReference>
<dbReference type="PANTHER" id="PTHR23155">
    <property type="entry name" value="DISEASE RESISTANCE PROTEIN RP"/>
    <property type="match status" value="1"/>
</dbReference>
<keyword evidence="5" id="KW-0433">Leucine-rich repeat</keyword>
<comment type="function">
    <text evidence="1">Confers resistance to late blight (Phytophthora infestans) races carrying the avirulence gene Avr1. Resistance proteins guard the plant against pathogens that contain an appropriate avirulence protein via an indirect interaction with this avirulence protein. That triggers a defense system including the hypersensitive response, which restricts the pathogen growth.</text>
</comment>
<dbReference type="Pfam" id="PF00931">
    <property type="entry name" value="NB-ARC"/>
    <property type="match status" value="1"/>
</dbReference>
<feature type="domain" description="NB-ARC" evidence="11">
    <location>
        <begin position="352"/>
        <end position="397"/>
    </location>
</feature>
<keyword evidence="9" id="KW-0611">Plant defense</keyword>
<name>A0A9N7NWR2_STRHE</name>
<dbReference type="Proteomes" id="UP001153555">
    <property type="component" value="Unassembled WGS sequence"/>
</dbReference>
<evidence type="ECO:0000313" key="14">
    <source>
        <dbReference type="Proteomes" id="UP001153555"/>
    </source>
</evidence>
<accession>A0A9N7NWR2</accession>
<comment type="similarity">
    <text evidence="3">Belongs to the disease resistance NB-LRR family.</text>
</comment>
<protein>
    <submittedName>
        <fullName evidence="13">Disease resistance RPP13-like protein 3</fullName>
    </submittedName>
</protein>
<evidence type="ECO:0000256" key="4">
    <source>
        <dbReference type="ARBA" id="ARBA00022490"/>
    </source>
</evidence>
<evidence type="ECO:0000256" key="3">
    <source>
        <dbReference type="ARBA" id="ARBA00008894"/>
    </source>
</evidence>
<dbReference type="Gene3D" id="1.10.10.10">
    <property type="entry name" value="Winged helix-like DNA-binding domain superfamily/Winged helix DNA-binding domain"/>
    <property type="match status" value="1"/>
</dbReference>
<dbReference type="InterPro" id="IPR058922">
    <property type="entry name" value="WHD_DRP"/>
</dbReference>
<evidence type="ECO:0000259" key="11">
    <source>
        <dbReference type="Pfam" id="PF00931"/>
    </source>
</evidence>
<dbReference type="OrthoDB" id="912409at2759"/>
<evidence type="ECO:0000256" key="10">
    <source>
        <dbReference type="ARBA" id="ARBA00022840"/>
    </source>
</evidence>
<evidence type="ECO:0000256" key="5">
    <source>
        <dbReference type="ARBA" id="ARBA00022614"/>
    </source>
</evidence>
<evidence type="ECO:0000256" key="1">
    <source>
        <dbReference type="ARBA" id="ARBA00002074"/>
    </source>
</evidence>
<evidence type="ECO:0000259" key="12">
    <source>
        <dbReference type="Pfam" id="PF23559"/>
    </source>
</evidence>
<dbReference type="Gene3D" id="3.80.10.10">
    <property type="entry name" value="Ribonuclease Inhibitor"/>
    <property type="match status" value="1"/>
</dbReference>
<dbReference type="EMBL" id="CACSLK010031421">
    <property type="protein sequence ID" value="CAA0839528.1"/>
    <property type="molecule type" value="Genomic_DNA"/>
</dbReference>
<dbReference type="InterPro" id="IPR027417">
    <property type="entry name" value="P-loop_NTPase"/>
</dbReference>
<feature type="domain" description="Disease resistance protein winged helix" evidence="12">
    <location>
        <begin position="417"/>
        <end position="487"/>
    </location>
</feature>
<gene>
    <name evidence="13" type="ORF">SHERM_06092</name>
</gene>
<dbReference type="GO" id="GO:0043531">
    <property type="term" value="F:ADP binding"/>
    <property type="evidence" value="ECO:0007669"/>
    <property type="project" value="InterPro"/>
</dbReference>
<dbReference type="GO" id="GO:0098542">
    <property type="term" value="P:defense response to other organism"/>
    <property type="evidence" value="ECO:0007669"/>
    <property type="project" value="TreeGrafter"/>
</dbReference>
<comment type="subcellular location">
    <subcellularLocation>
        <location evidence="2">Cytoplasm</location>
    </subcellularLocation>
</comment>
<keyword evidence="10" id="KW-0067">ATP-binding</keyword>
<proteinExistence type="inferred from homology"/>
<comment type="caution">
    <text evidence="13">The sequence shown here is derived from an EMBL/GenBank/DDBJ whole genome shotgun (WGS) entry which is preliminary data.</text>
</comment>
<dbReference type="InterPro" id="IPR036388">
    <property type="entry name" value="WH-like_DNA-bd_sf"/>
</dbReference>
<keyword evidence="8" id="KW-0547">Nucleotide-binding</keyword>
<evidence type="ECO:0000313" key="13">
    <source>
        <dbReference type="EMBL" id="CAA0839528.1"/>
    </source>
</evidence>